<comment type="similarity">
    <text evidence="3">Belongs to the SWEET sugar transporter family.</text>
</comment>
<dbReference type="Proteomes" id="UP000694044">
    <property type="component" value="Unassembled WGS sequence"/>
</dbReference>
<dbReference type="PANTHER" id="PTHR10791">
    <property type="entry name" value="RAG1-ACTIVATING PROTEIN 1"/>
    <property type="match status" value="1"/>
</dbReference>
<evidence type="ECO:0000256" key="9">
    <source>
        <dbReference type="ARBA" id="ARBA00022737"/>
    </source>
</evidence>
<keyword evidence="6" id="KW-1003">Cell membrane</keyword>
<keyword evidence="7" id="KW-0762">Sugar transport</keyword>
<evidence type="ECO:0000256" key="14">
    <source>
        <dbReference type="SAM" id="Phobius"/>
    </source>
</evidence>
<comment type="caution">
    <text evidence="15">The sequence shown here is derived from an EMBL/GenBank/DDBJ whole genome shotgun (WGS) entry which is preliminary data.</text>
</comment>
<comment type="subcellular location">
    <subcellularLocation>
        <location evidence="1">Cell membrane</location>
        <topology evidence="1">Multi-pass membrane protein</topology>
    </subcellularLocation>
    <subcellularLocation>
        <location evidence="2">Golgi apparatus membrane</location>
        <topology evidence="2">Multi-pass membrane protein</topology>
    </subcellularLocation>
</comment>
<name>A0A8T1VD96_9STRA</name>
<gene>
    <name evidence="15" type="ORF">PHYPSEUDO_008751</name>
</gene>
<evidence type="ECO:0000256" key="8">
    <source>
        <dbReference type="ARBA" id="ARBA00022692"/>
    </source>
</evidence>
<evidence type="ECO:0000256" key="7">
    <source>
        <dbReference type="ARBA" id="ARBA00022597"/>
    </source>
</evidence>
<evidence type="ECO:0000256" key="12">
    <source>
        <dbReference type="ARBA" id="ARBA00023136"/>
    </source>
</evidence>
<feature type="transmembrane region" description="Helical" evidence="14">
    <location>
        <begin position="70"/>
        <end position="89"/>
    </location>
</feature>
<evidence type="ECO:0000313" key="16">
    <source>
        <dbReference type="Proteomes" id="UP000694044"/>
    </source>
</evidence>
<reference evidence="15" key="1">
    <citation type="submission" date="2021-02" db="EMBL/GenBank/DDBJ databases">
        <authorList>
            <person name="Palmer J.M."/>
        </authorList>
    </citation>
    <scope>NUCLEOTIDE SEQUENCE</scope>
    <source>
        <strain evidence="15">SCRP734</strain>
    </source>
</reference>
<dbReference type="InterPro" id="IPR047664">
    <property type="entry name" value="SWEET"/>
</dbReference>
<dbReference type="EMBL" id="JAGDFM010000357">
    <property type="protein sequence ID" value="KAG7379297.1"/>
    <property type="molecule type" value="Genomic_DNA"/>
</dbReference>
<evidence type="ECO:0000256" key="5">
    <source>
        <dbReference type="ARBA" id="ARBA00022448"/>
    </source>
</evidence>
<feature type="region of interest" description="Disordered" evidence="13">
    <location>
        <begin position="246"/>
        <end position="278"/>
    </location>
</feature>
<keyword evidence="12 14" id="KW-0472">Membrane</keyword>
<dbReference type="Pfam" id="PF03083">
    <property type="entry name" value="MtN3_slv"/>
    <property type="match status" value="3"/>
</dbReference>
<dbReference type="GO" id="GO:0005886">
    <property type="term" value="C:plasma membrane"/>
    <property type="evidence" value="ECO:0007669"/>
    <property type="project" value="UniProtKB-SubCell"/>
</dbReference>
<sequence>MSAHETAVNVFRGLTIATTLMLRVSLLPDFRRMHKNHSTGEMSVMPCLLLFTNCYVVMFYALAIDNILPLLAVSILGTVTGVFFNYFFYRWADDKRFIVNAFVGSFIVCLLVTIYSILALAGHTGQSHASVGTTLGFITIGTTLGLYVSPMATIARVLRTKQASSMPFTMGVVNVFNSFCWGTYAALIGNMFILGPNIAGFILGCAQLVLTFIYRPKATASCEDGDDEEALAVLVLSPGDTGKKFVSSTGEKSPSFVAMSSPCHEEPKPQSEPRESPPKLKMNADLIVVKVFTIITTVMMRFSLVPAFVRMRKQRNTGDMSGMPPVILFTNCFTLSSYSYVIHDFVPLFVTETVSSMPLTMEVVQSWLDPALVVGRQLAPNNGGIILGTIPMVLTSIYSERMRGFYQHQLKTPTAKQKSLL</sequence>
<keyword evidence="8 14" id="KW-0812">Transmembrane</keyword>
<keyword evidence="5" id="KW-0813">Transport</keyword>
<dbReference type="PANTHER" id="PTHR10791:SF30">
    <property type="entry name" value="SUGAR TRANSPORTER SWEET1"/>
    <property type="match status" value="1"/>
</dbReference>
<evidence type="ECO:0000256" key="1">
    <source>
        <dbReference type="ARBA" id="ARBA00004651"/>
    </source>
</evidence>
<feature type="transmembrane region" description="Helical" evidence="14">
    <location>
        <begin position="47"/>
        <end position="64"/>
    </location>
</feature>
<keyword evidence="16" id="KW-1185">Reference proteome</keyword>
<dbReference type="GO" id="GO:0000139">
    <property type="term" value="C:Golgi membrane"/>
    <property type="evidence" value="ECO:0007669"/>
    <property type="project" value="UniProtKB-SubCell"/>
</dbReference>
<evidence type="ECO:0000256" key="4">
    <source>
        <dbReference type="ARBA" id="ARBA00021741"/>
    </source>
</evidence>
<dbReference type="InterPro" id="IPR004316">
    <property type="entry name" value="SWEET_rpt"/>
</dbReference>
<evidence type="ECO:0000256" key="13">
    <source>
        <dbReference type="SAM" id="MobiDB-lite"/>
    </source>
</evidence>
<evidence type="ECO:0000256" key="10">
    <source>
        <dbReference type="ARBA" id="ARBA00022989"/>
    </source>
</evidence>
<organism evidence="15 16">
    <name type="scientific">Phytophthora pseudosyringae</name>
    <dbReference type="NCBI Taxonomy" id="221518"/>
    <lineage>
        <taxon>Eukaryota</taxon>
        <taxon>Sar</taxon>
        <taxon>Stramenopiles</taxon>
        <taxon>Oomycota</taxon>
        <taxon>Peronosporomycetes</taxon>
        <taxon>Peronosporales</taxon>
        <taxon>Peronosporaceae</taxon>
        <taxon>Phytophthora</taxon>
    </lineage>
</organism>
<feature type="compositionally biased region" description="Basic and acidic residues" evidence="13">
    <location>
        <begin position="263"/>
        <end position="278"/>
    </location>
</feature>
<feature type="transmembrane region" description="Helical" evidence="14">
    <location>
        <begin position="6"/>
        <end position="26"/>
    </location>
</feature>
<feature type="transmembrane region" description="Helical" evidence="14">
    <location>
        <begin position="193"/>
        <end position="214"/>
    </location>
</feature>
<feature type="transmembrane region" description="Helical" evidence="14">
    <location>
        <begin position="287"/>
        <end position="309"/>
    </location>
</feature>
<evidence type="ECO:0000256" key="11">
    <source>
        <dbReference type="ARBA" id="ARBA00023034"/>
    </source>
</evidence>
<feature type="transmembrane region" description="Helical" evidence="14">
    <location>
        <begin position="101"/>
        <end position="122"/>
    </location>
</feature>
<dbReference type="GO" id="GO:0051119">
    <property type="term" value="F:sugar transmembrane transporter activity"/>
    <property type="evidence" value="ECO:0007669"/>
    <property type="project" value="InterPro"/>
</dbReference>
<evidence type="ECO:0000256" key="3">
    <source>
        <dbReference type="ARBA" id="ARBA00007809"/>
    </source>
</evidence>
<accession>A0A8T1VD96</accession>
<dbReference type="FunFam" id="1.20.1280.290:FF:000007">
    <property type="entry name" value="Bidirectional sugar transporter SWEET7"/>
    <property type="match status" value="1"/>
</dbReference>
<keyword evidence="10 14" id="KW-1133">Transmembrane helix</keyword>
<evidence type="ECO:0000313" key="15">
    <source>
        <dbReference type="EMBL" id="KAG7379297.1"/>
    </source>
</evidence>
<dbReference type="AlphaFoldDB" id="A0A8T1VD96"/>
<feature type="transmembrane region" description="Helical" evidence="14">
    <location>
        <begin position="168"/>
        <end position="187"/>
    </location>
</feature>
<evidence type="ECO:0000256" key="6">
    <source>
        <dbReference type="ARBA" id="ARBA00022475"/>
    </source>
</evidence>
<evidence type="ECO:0000256" key="2">
    <source>
        <dbReference type="ARBA" id="ARBA00004653"/>
    </source>
</evidence>
<feature type="transmembrane region" description="Helical" evidence="14">
    <location>
        <begin position="128"/>
        <end position="148"/>
    </location>
</feature>
<keyword evidence="9" id="KW-0677">Repeat</keyword>
<keyword evidence="11" id="KW-0333">Golgi apparatus</keyword>
<dbReference type="FunFam" id="1.20.1280.290:FF:000004">
    <property type="entry name" value="Sugar transporter SWEET"/>
    <property type="match status" value="1"/>
</dbReference>
<dbReference type="OrthoDB" id="409725at2759"/>
<proteinExistence type="inferred from homology"/>
<protein>
    <recommendedName>
        <fullName evidence="4">Sugar transporter SWEET1</fullName>
    </recommendedName>
</protein>